<comment type="caution">
    <text evidence="5">The sequence shown here is derived from an EMBL/GenBank/DDBJ whole genome shotgun (WGS) entry which is preliminary data.</text>
</comment>
<evidence type="ECO:0000256" key="1">
    <source>
        <dbReference type="ARBA" id="ARBA00004123"/>
    </source>
</evidence>
<keyword evidence="3" id="KW-0963">Cytoplasm</keyword>
<keyword evidence="4" id="KW-0539">Nucleus</keyword>
<dbReference type="EMBL" id="MLFT02000001">
    <property type="protein sequence ID" value="PHT60586.1"/>
    <property type="molecule type" value="Genomic_DNA"/>
</dbReference>
<accession>A0A2G2XSW3</accession>
<dbReference type="PANTHER" id="PTHR31250">
    <property type="entry name" value="IQ DOMAIN-CONTAINING PROTEIN IQM3"/>
    <property type="match status" value="1"/>
</dbReference>
<dbReference type="OrthoDB" id="1724883at2759"/>
<reference evidence="5 6" key="1">
    <citation type="journal article" date="2017" name="Genome Biol.">
        <title>New reference genome sequences of hot pepper reveal the massive evolution of plant disease-resistance genes by retroduplication.</title>
        <authorList>
            <person name="Kim S."/>
            <person name="Park J."/>
            <person name="Yeom S.I."/>
            <person name="Kim Y.M."/>
            <person name="Seo E."/>
            <person name="Kim K.T."/>
            <person name="Kim M.S."/>
            <person name="Lee J.M."/>
            <person name="Cheong K."/>
            <person name="Shin H.S."/>
            <person name="Kim S.B."/>
            <person name="Han K."/>
            <person name="Lee J."/>
            <person name="Park M."/>
            <person name="Lee H.A."/>
            <person name="Lee H.Y."/>
            <person name="Lee Y."/>
            <person name="Oh S."/>
            <person name="Lee J.H."/>
            <person name="Choi E."/>
            <person name="Choi E."/>
            <person name="Lee S.E."/>
            <person name="Jeon J."/>
            <person name="Kim H."/>
            <person name="Choi G."/>
            <person name="Song H."/>
            <person name="Lee J."/>
            <person name="Lee S.C."/>
            <person name="Kwon J.K."/>
            <person name="Lee H.Y."/>
            <person name="Koo N."/>
            <person name="Hong Y."/>
            <person name="Kim R.W."/>
            <person name="Kang W.H."/>
            <person name="Huh J.H."/>
            <person name="Kang B.C."/>
            <person name="Yang T.J."/>
            <person name="Lee Y.H."/>
            <person name="Bennetzen J.L."/>
            <person name="Choi D."/>
        </authorList>
    </citation>
    <scope>NUCLEOTIDE SEQUENCE [LARGE SCALE GENOMIC DNA]</scope>
    <source>
        <strain evidence="6">cv. PBC81</strain>
    </source>
</reference>
<dbReference type="InterPro" id="IPR044159">
    <property type="entry name" value="IQM"/>
</dbReference>
<evidence type="ECO:0000256" key="2">
    <source>
        <dbReference type="ARBA" id="ARBA00004496"/>
    </source>
</evidence>
<dbReference type="STRING" id="33114.A0A2G2XSW3"/>
<dbReference type="AlphaFoldDB" id="A0A2G2XSW3"/>
<evidence type="ECO:0000313" key="5">
    <source>
        <dbReference type="EMBL" id="PHT60586.1"/>
    </source>
</evidence>
<evidence type="ECO:0000256" key="4">
    <source>
        <dbReference type="ARBA" id="ARBA00023242"/>
    </source>
</evidence>
<dbReference type="GO" id="GO:0005737">
    <property type="term" value="C:cytoplasm"/>
    <property type="evidence" value="ECO:0007669"/>
    <property type="project" value="UniProtKB-SubCell"/>
</dbReference>
<dbReference type="GO" id="GO:0005634">
    <property type="term" value="C:nucleus"/>
    <property type="evidence" value="ECO:0007669"/>
    <property type="project" value="UniProtKB-SubCell"/>
</dbReference>
<organism evidence="5 6">
    <name type="scientific">Capsicum baccatum</name>
    <name type="common">Peruvian pepper</name>
    <dbReference type="NCBI Taxonomy" id="33114"/>
    <lineage>
        <taxon>Eukaryota</taxon>
        <taxon>Viridiplantae</taxon>
        <taxon>Streptophyta</taxon>
        <taxon>Embryophyta</taxon>
        <taxon>Tracheophyta</taxon>
        <taxon>Spermatophyta</taxon>
        <taxon>Magnoliopsida</taxon>
        <taxon>eudicotyledons</taxon>
        <taxon>Gunneridae</taxon>
        <taxon>Pentapetalae</taxon>
        <taxon>asterids</taxon>
        <taxon>lamiids</taxon>
        <taxon>Solanales</taxon>
        <taxon>Solanaceae</taxon>
        <taxon>Solanoideae</taxon>
        <taxon>Capsiceae</taxon>
        <taxon>Capsicum</taxon>
    </lineage>
</organism>
<name>A0A2G2XSW3_CAPBA</name>
<protein>
    <submittedName>
        <fullName evidence="5">Uncharacterized protein</fullName>
    </submittedName>
</protein>
<proteinExistence type="predicted"/>
<dbReference type="PANTHER" id="PTHR31250:SF32">
    <property type="entry name" value="IQ DOMAIN-CONTAINING PROTEIN IQM6-LIKE"/>
    <property type="match status" value="1"/>
</dbReference>
<evidence type="ECO:0000313" key="6">
    <source>
        <dbReference type="Proteomes" id="UP000224567"/>
    </source>
</evidence>
<reference evidence="6" key="2">
    <citation type="journal article" date="2017" name="J. Anim. Genet.">
        <title>Multiple reference genome sequences of hot pepper reveal the massive evolution of plant disease resistance genes by retroduplication.</title>
        <authorList>
            <person name="Kim S."/>
            <person name="Park J."/>
            <person name="Yeom S.-I."/>
            <person name="Kim Y.-M."/>
            <person name="Seo E."/>
            <person name="Kim K.-T."/>
            <person name="Kim M.-S."/>
            <person name="Lee J.M."/>
            <person name="Cheong K."/>
            <person name="Shin H.-S."/>
            <person name="Kim S.-B."/>
            <person name="Han K."/>
            <person name="Lee J."/>
            <person name="Park M."/>
            <person name="Lee H.-A."/>
            <person name="Lee H.-Y."/>
            <person name="Lee Y."/>
            <person name="Oh S."/>
            <person name="Lee J.H."/>
            <person name="Choi E."/>
            <person name="Choi E."/>
            <person name="Lee S.E."/>
            <person name="Jeon J."/>
            <person name="Kim H."/>
            <person name="Choi G."/>
            <person name="Song H."/>
            <person name="Lee J."/>
            <person name="Lee S.-C."/>
            <person name="Kwon J.-K."/>
            <person name="Lee H.-Y."/>
            <person name="Koo N."/>
            <person name="Hong Y."/>
            <person name="Kim R.W."/>
            <person name="Kang W.-H."/>
            <person name="Huh J.H."/>
            <person name="Kang B.-C."/>
            <person name="Yang T.-J."/>
            <person name="Lee Y.-H."/>
            <person name="Bennetzen J.L."/>
            <person name="Choi D."/>
        </authorList>
    </citation>
    <scope>NUCLEOTIDE SEQUENCE [LARGE SCALE GENOMIC DNA]</scope>
    <source>
        <strain evidence="6">cv. PBC81</strain>
    </source>
</reference>
<dbReference type="Proteomes" id="UP000224567">
    <property type="component" value="Unassembled WGS sequence"/>
</dbReference>
<gene>
    <name evidence="5" type="ORF">CQW23_02949</name>
</gene>
<comment type="subcellular location">
    <subcellularLocation>
        <location evidence="2">Cytoplasm</location>
    </subcellularLocation>
    <subcellularLocation>
        <location evidence="1">Nucleus</location>
    </subcellularLocation>
</comment>
<keyword evidence="6" id="KW-1185">Reference proteome</keyword>
<evidence type="ECO:0000256" key="3">
    <source>
        <dbReference type="ARBA" id="ARBA00022490"/>
    </source>
</evidence>
<sequence length="228" mass="26267">MSDENTKMTPLVGEKQRDEAAVKLQKTYKCFRTRRRLADCAILVEQRWREVLASVEVKHSSISFFDIHKPQIAISVGREVGKGLSEDEKACKLALQHWLKEVSTLLPQSLHNNVINSHFCGIFYIYFHYSETSLEGNLFDIRNATLHLMWLSGHSGRYLPTREIFYEFMTYLEQHNINVNILQKFPSNGEDASFARKDRGFGLRNSLSTPNFSQATNEESNVKCSDNI</sequence>